<keyword evidence="4" id="KW-1003">Cell membrane</keyword>
<feature type="transmembrane region" description="Helical" evidence="8">
    <location>
        <begin position="37"/>
        <end position="54"/>
    </location>
</feature>
<feature type="transmembrane region" description="Helical" evidence="8">
    <location>
        <begin position="74"/>
        <end position="96"/>
    </location>
</feature>
<dbReference type="Proteomes" id="UP000314011">
    <property type="component" value="Unassembled WGS sequence"/>
</dbReference>
<dbReference type="PANTHER" id="PTHR22911:SF137">
    <property type="entry name" value="SOLUTE CARRIER FAMILY 35 MEMBER G2-RELATED"/>
    <property type="match status" value="1"/>
</dbReference>
<accession>A0A5C5GE33</accession>
<dbReference type="Pfam" id="PF00892">
    <property type="entry name" value="EamA"/>
    <property type="match status" value="1"/>
</dbReference>
<comment type="subcellular location">
    <subcellularLocation>
        <location evidence="1">Cell membrane</location>
        <topology evidence="1">Multi-pass membrane protein</topology>
    </subcellularLocation>
</comment>
<dbReference type="AlphaFoldDB" id="A0A5C5GE33"/>
<evidence type="ECO:0000256" key="4">
    <source>
        <dbReference type="ARBA" id="ARBA00022475"/>
    </source>
</evidence>
<evidence type="ECO:0000313" key="11">
    <source>
        <dbReference type="Proteomes" id="UP000314011"/>
    </source>
</evidence>
<dbReference type="NCBIfam" id="TIGR00688">
    <property type="entry name" value="rarD"/>
    <property type="match status" value="1"/>
</dbReference>
<comment type="similarity">
    <text evidence="2">Belongs to the EamA transporter family.</text>
</comment>
<keyword evidence="11" id="KW-1185">Reference proteome</keyword>
<feature type="transmembrane region" description="Helical" evidence="8">
    <location>
        <begin position="7"/>
        <end position="25"/>
    </location>
</feature>
<feature type="transmembrane region" description="Helical" evidence="8">
    <location>
        <begin position="204"/>
        <end position="223"/>
    </location>
</feature>
<keyword evidence="6 8" id="KW-1133">Transmembrane helix</keyword>
<dbReference type="EMBL" id="VFFF01000001">
    <property type="protein sequence ID" value="TNY32454.1"/>
    <property type="molecule type" value="Genomic_DNA"/>
</dbReference>
<keyword evidence="5 8" id="KW-0812">Transmembrane</keyword>
<proteinExistence type="inferred from homology"/>
<feature type="domain" description="EamA" evidence="9">
    <location>
        <begin position="6"/>
        <end position="141"/>
    </location>
</feature>
<feature type="transmembrane region" description="Helical" evidence="8">
    <location>
        <begin position="235"/>
        <end position="253"/>
    </location>
</feature>
<organism evidence="10 11">
    <name type="scientific">Pelagovum pacificum</name>
    <dbReference type="NCBI Taxonomy" id="2588711"/>
    <lineage>
        <taxon>Bacteria</taxon>
        <taxon>Pseudomonadati</taxon>
        <taxon>Pseudomonadota</taxon>
        <taxon>Alphaproteobacteria</taxon>
        <taxon>Rhodobacterales</taxon>
        <taxon>Paracoccaceae</taxon>
        <taxon>Pelagovum</taxon>
    </lineage>
</organism>
<evidence type="ECO:0000256" key="6">
    <source>
        <dbReference type="ARBA" id="ARBA00022989"/>
    </source>
</evidence>
<evidence type="ECO:0000256" key="5">
    <source>
        <dbReference type="ARBA" id="ARBA00022692"/>
    </source>
</evidence>
<dbReference type="RefSeq" id="WP_140193131.1">
    <property type="nucleotide sequence ID" value="NZ_CP065915.1"/>
</dbReference>
<feature type="transmembrane region" description="Helical" evidence="8">
    <location>
        <begin position="126"/>
        <end position="143"/>
    </location>
</feature>
<evidence type="ECO:0000256" key="3">
    <source>
        <dbReference type="ARBA" id="ARBA00022448"/>
    </source>
</evidence>
<reference evidence="10 11" key="1">
    <citation type="submission" date="2019-06" db="EMBL/GenBank/DDBJ databases">
        <title>Genome of new Rhodobacteraceae sp. SM1903.</title>
        <authorList>
            <person name="Ren X."/>
        </authorList>
    </citation>
    <scope>NUCLEOTIDE SEQUENCE [LARGE SCALE GENOMIC DNA]</scope>
    <source>
        <strain evidence="10 11">SM1903</strain>
    </source>
</reference>
<comment type="caution">
    <text evidence="10">The sequence shown here is derived from an EMBL/GenBank/DDBJ whole genome shotgun (WGS) entry which is preliminary data.</text>
</comment>
<keyword evidence="7 8" id="KW-0472">Membrane</keyword>
<name>A0A5C5GE33_9RHOB</name>
<sequence length="300" mass="32737">MTDAHRGVLSMVAACTIWGLSPLYYHNLDHVPAAEVLAHRTLWSLAFFAMVLFVQGRIRELPRSVARPRQAGRILAAGLCIGCNWFGFIYAIHNGYALEASLGYYIFPLLAVLLGRFLFAEWLSTLQWFAVALAGVAVVTLTIGLGVPPWIALMLASTFAGYGIFKKRLDLPPVVSVTAEVMLLSPIAITFLALQGHVWTAGTFILLALSGPITAAPLILFSYASRRVRLSTVGIVQYLNPTLQFLCAVMVFAEPFTPWHQIAFAMIWTALALYSVSAFGQERALRRASSSAALSGTARM</sequence>
<dbReference type="OrthoDB" id="369870at2"/>
<dbReference type="InterPro" id="IPR004626">
    <property type="entry name" value="RarD"/>
</dbReference>
<gene>
    <name evidence="10" type="primary">rarD</name>
    <name evidence="10" type="ORF">FHY64_03950</name>
</gene>
<dbReference type="PANTHER" id="PTHR22911">
    <property type="entry name" value="ACYL-MALONYL CONDENSING ENZYME-RELATED"/>
    <property type="match status" value="1"/>
</dbReference>
<dbReference type="InterPro" id="IPR037185">
    <property type="entry name" value="EmrE-like"/>
</dbReference>
<dbReference type="GO" id="GO:0005886">
    <property type="term" value="C:plasma membrane"/>
    <property type="evidence" value="ECO:0007669"/>
    <property type="project" value="UniProtKB-SubCell"/>
</dbReference>
<dbReference type="SUPFAM" id="SSF103481">
    <property type="entry name" value="Multidrug resistance efflux transporter EmrE"/>
    <property type="match status" value="2"/>
</dbReference>
<evidence type="ECO:0000256" key="7">
    <source>
        <dbReference type="ARBA" id="ARBA00023136"/>
    </source>
</evidence>
<keyword evidence="3" id="KW-0813">Transport</keyword>
<evidence type="ECO:0000259" key="9">
    <source>
        <dbReference type="Pfam" id="PF00892"/>
    </source>
</evidence>
<evidence type="ECO:0000313" key="10">
    <source>
        <dbReference type="EMBL" id="TNY32454.1"/>
    </source>
</evidence>
<feature type="transmembrane region" description="Helical" evidence="8">
    <location>
        <begin position="102"/>
        <end position="119"/>
    </location>
</feature>
<evidence type="ECO:0000256" key="1">
    <source>
        <dbReference type="ARBA" id="ARBA00004651"/>
    </source>
</evidence>
<evidence type="ECO:0000256" key="2">
    <source>
        <dbReference type="ARBA" id="ARBA00007362"/>
    </source>
</evidence>
<dbReference type="InterPro" id="IPR000620">
    <property type="entry name" value="EamA_dom"/>
</dbReference>
<evidence type="ECO:0000256" key="8">
    <source>
        <dbReference type="SAM" id="Phobius"/>
    </source>
</evidence>
<protein>
    <submittedName>
        <fullName evidence="10">EamA family transporter RarD</fullName>
    </submittedName>
</protein>
<feature type="transmembrane region" description="Helical" evidence="8">
    <location>
        <begin position="259"/>
        <end position="280"/>
    </location>
</feature>